<feature type="region of interest" description="Disordered" evidence="1">
    <location>
        <begin position="61"/>
        <end position="101"/>
    </location>
</feature>
<sequence>ESEKGTWHVPVAGDGTEDSEKTWLCITRPSINIPLDEVLQKVETSQNGNDLCCDVKLLRSCTSGSVGSSNTSDGSLDLSETRDKGTIAVTGKRKERSSSTF</sequence>
<reference evidence="3" key="1">
    <citation type="submission" date="2016-06" db="EMBL/GenBank/DDBJ databases">
        <title>Parallel loss of symbiosis genes in relatives of nitrogen-fixing non-legume Parasponia.</title>
        <authorList>
            <person name="Van Velzen R."/>
            <person name="Holmer R."/>
            <person name="Bu F."/>
            <person name="Rutten L."/>
            <person name="Van Zeijl A."/>
            <person name="Liu W."/>
            <person name="Santuari L."/>
            <person name="Cao Q."/>
            <person name="Sharma T."/>
            <person name="Shen D."/>
            <person name="Roswanjaya Y."/>
            <person name="Wardhani T."/>
            <person name="Kalhor M.S."/>
            <person name="Jansen J."/>
            <person name="Van den Hoogen J."/>
            <person name="Gungor B."/>
            <person name="Hartog M."/>
            <person name="Hontelez J."/>
            <person name="Verver J."/>
            <person name="Yang W.-C."/>
            <person name="Schijlen E."/>
            <person name="Repin R."/>
            <person name="Schilthuizen M."/>
            <person name="Schranz E."/>
            <person name="Heidstra R."/>
            <person name="Miyata K."/>
            <person name="Fedorova E."/>
            <person name="Kohlen W."/>
            <person name="Bisseling T."/>
            <person name="Smit S."/>
            <person name="Geurts R."/>
        </authorList>
    </citation>
    <scope>NUCLEOTIDE SEQUENCE [LARGE SCALE GENOMIC DNA]</scope>
    <source>
        <strain evidence="3">cv. RG33-2</strain>
    </source>
</reference>
<proteinExistence type="predicted"/>
<feature type="compositionally biased region" description="Polar residues" evidence="1">
    <location>
        <begin position="61"/>
        <end position="74"/>
    </location>
</feature>
<keyword evidence="3" id="KW-1185">Reference proteome</keyword>
<feature type="non-terminal residue" evidence="2">
    <location>
        <position position="1"/>
    </location>
</feature>
<name>A0A2P5A7H8_TREOI</name>
<dbReference type="STRING" id="63057.A0A2P5A7H8"/>
<dbReference type="Proteomes" id="UP000237000">
    <property type="component" value="Unassembled WGS sequence"/>
</dbReference>
<dbReference type="InterPro" id="IPR011990">
    <property type="entry name" value="TPR-like_helical_dom_sf"/>
</dbReference>
<dbReference type="EMBL" id="JXTC01001114">
    <property type="protein sequence ID" value="PON32490.1"/>
    <property type="molecule type" value="Genomic_DNA"/>
</dbReference>
<accession>A0A2P5A7H8</accession>
<dbReference type="AlphaFoldDB" id="A0A2P5A7H8"/>
<organism evidence="2 3">
    <name type="scientific">Trema orientale</name>
    <name type="common">Charcoal tree</name>
    <name type="synonym">Celtis orientalis</name>
    <dbReference type="NCBI Taxonomy" id="63057"/>
    <lineage>
        <taxon>Eukaryota</taxon>
        <taxon>Viridiplantae</taxon>
        <taxon>Streptophyta</taxon>
        <taxon>Embryophyta</taxon>
        <taxon>Tracheophyta</taxon>
        <taxon>Spermatophyta</taxon>
        <taxon>Magnoliopsida</taxon>
        <taxon>eudicotyledons</taxon>
        <taxon>Gunneridae</taxon>
        <taxon>Pentapetalae</taxon>
        <taxon>rosids</taxon>
        <taxon>fabids</taxon>
        <taxon>Rosales</taxon>
        <taxon>Cannabaceae</taxon>
        <taxon>Trema</taxon>
    </lineage>
</organism>
<gene>
    <name evidence="2" type="ORF">TorRG33x02_356310</name>
</gene>
<protein>
    <submittedName>
        <fullName evidence="2">Uncharacterized protein</fullName>
    </submittedName>
</protein>
<evidence type="ECO:0000313" key="3">
    <source>
        <dbReference type="Proteomes" id="UP000237000"/>
    </source>
</evidence>
<evidence type="ECO:0000313" key="2">
    <source>
        <dbReference type="EMBL" id="PON32490.1"/>
    </source>
</evidence>
<comment type="caution">
    <text evidence="2">The sequence shown here is derived from an EMBL/GenBank/DDBJ whole genome shotgun (WGS) entry which is preliminary data.</text>
</comment>
<dbReference type="Gene3D" id="1.25.40.10">
    <property type="entry name" value="Tetratricopeptide repeat domain"/>
    <property type="match status" value="1"/>
</dbReference>
<evidence type="ECO:0000256" key="1">
    <source>
        <dbReference type="SAM" id="MobiDB-lite"/>
    </source>
</evidence>
<dbReference type="InParanoid" id="A0A2P5A7H8"/>